<protein>
    <recommendedName>
        <fullName evidence="2">cyclin-dependent kinase</fullName>
        <ecNumber evidence="2">2.7.11.22</ecNumber>
    </recommendedName>
</protein>
<comment type="catalytic activity">
    <reaction evidence="5">
        <text>L-threonyl-[protein] + ATP = O-phospho-L-threonyl-[protein] + ADP + H(+)</text>
        <dbReference type="Rhea" id="RHEA:46608"/>
        <dbReference type="Rhea" id="RHEA-COMP:11060"/>
        <dbReference type="Rhea" id="RHEA-COMP:11605"/>
        <dbReference type="ChEBI" id="CHEBI:15378"/>
        <dbReference type="ChEBI" id="CHEBI:30013"/>
        <dbReference type="ChEBI" id="CHEBI:30616"/>
        <dbReference type="ChEBI" id="CHEBI:61977"/>
        <dbReference type="ChEBI" id="CHEBI:456216"/>
        <dbReference type="EC" id="2.7.11.22"/>
    </reaction>
</comment>
<proteinExistence type="inferred from homology"/>
<dbReference type="PROSITE" id="PS50011">
    <property type="entry name" value="PROTEIN_KINASE_DOM"/>
    <property type="match status" value="1"/>
</dbReference>
<sequence length="373" mass="40741">MHPEYALIVTFSQASYKQGNPAAPPADAHKEAKTLENEAYQHATSLASGNPQEEPADVGTEIGKYKNAVHHRNGLCSHVYKARAPQHGLDNLSGSEHSSALVALKVTVPSADAPPHNSEREVRLLEKARSSNVIPLWETFRQAGGRLVMVFPFMPYGLDQLLQRQHLPEPQGKACLQDLFTALAHVHSQGIIHRDVKPSNILLKSLSGPAYLADFGIAWSGDDPDSEPADHKITDVGTTCYRPPELLFGNTKYGASLDLWAAGCVAAEVTGLGNRTLFDAGDLGSELALVQSIFKSLGTPNLEVWPEAAEFPDWGKMQFYEYPAKPWSELLPKASQSARDLVSKLVQYESGRRMSASEALAHPYLTDRPSMQP</sequence>
<dbReference type="Proteomes" id="UP001172684">
    <property type="component" value="Unassembled WGS sequence"/>
</dbReference>
<evidence type="ECO:0000256" key="6">
    <source>
        <dbReference type="ARBA" id="ARBA00048367"/>
    </source>
</evidence>
<keyword evidence="4" id="KW-0067">ATP-binding</keyword>
<dbReference type="InterPro" id="IPR011009">
    <property type="entry name" value="Kinase-like_dom_sf"/>
</dbReference>
<evidence type="ECO:0000256" key="1">
    <source>
        <dbReference type="ARBA" id="ARBA00006485"/>
    </source>
</evidence>
<dbReference type="InterPro" id="IPR008271">
    <property type="entry name" value="Ser/Thr_kinase_AS"/>
</dbReference>
<dbReference type="Gene3D" id="1.10.510.10">
    <property type="entry name" value="Transferase(Phosphotransferase) domain 1"/>
    <property type="match status" value="1"/>
</dbReference>
<gene>
    <name evidence="9" type="primary">CSK1</name>
    <name evidence="9" type="ORF">H2201_007523</name>
</gene>
<evidence type="ECO:0000256" key="3">
    <source>
        <dbReference type="ARBA" id="ARBA00022741"/>
    </source>
</evidence>
<evidence type="ECO:0000313" key="10">
    <source>
        <dbReference type="Proteomes" id="UP001172684"/>
    </source>
</evidence>
<evidence type="ECO:0000256" key="4">
    <source>
        <dbReference type="ARBA" id="ARBA00022840"/>
    </source>
</evidence>
<dbReference type="EC" id="2.7.11.22" evidence="2"/>
<dbReference type="EMBL" id="JAPDRL010000080">
    <property type="protein sequence ID" value="KAJ9659001.1"/>
    <property type="molecule type" value="Genomic_DNA"/>
</dbReference>
<evidence type="ECO:0000256" key="2">
    <source>
        <dbReference type="ARBA" id="ARBA00012425"/>
    </source>
</evidence>
<dbReference type="Pfam" id="PF00069">
    <property type="entry name" value="Pkinase"/>
    <property type="match status" value="1"/>
</dbReference>
<evidence type="ECO:0000259" key="8">
    <source>
        <dbReference type="PROSITE" id="PS50011"/>
    </source>
</evidence>
<comment type="caution">
    <text evidence="9">The sequence shown here is derived from an EMBL/GenBank/DDBJ whole genome shotgun (WGS) entry which is preliminary data.</text>
</comment>
<dbReference type="PROSITE" id="PS00108">
    <property type="entry name" value="PROTEIN_KINASE_ST"/>
    <property type="match status" value="1"/>
</dbReference>
<evidence type="ECO:0000256" key="7">
    <source>
        <dbReference type="SAM" id="MobiDB-lite"/>
    </source>
</evidence>
<dbReference type="SUPFAM" id="SSF56112">
    <property type="entry name" value="Protein kinase-like (PK-like)"/>
    <property type="match status" value="1"/>
</dbReference>
<keyword evidence="9" id="KW-0418">Kinase</keyword>
<feature type="domain" description="Protein kinase" evidence="8">
    <location>
        <begin position="65"/>
        <end position="365"/>
    </location>
</feature>
<dbReference type="GO" id="GO:0004693">
    <property type="term" value="F:cyclin-dependent protein serine/threonine kinase activity"/>
    <property type="evidence" value="ECO:0007669"/>
    <property type="project" value="UniProtKB-EC"/>
</dbReference>
<dbReference type="InterPro" id="IPR000719">
    <property type="entry name" value="Prot_kinase_dom"/>
</dbReference>
<feature type="region of interest" description="Disordered" evidence="7">
    <location>
        <begin position="353"/>
        <end position="373"/>
    </location>
</feature>
<keyword evidence="9" id="KW-0808">Transferase</keyword>
<comment type="similarity">
    <text evidence="1">Belongs to the protein kinase superfamily. CMGC Ser/Thr protein kinase family. CDC2/CDKX subfamily.</text>
</comment>
<dbReference type="PANTHER" id="PTHR24056:SF576">
    <property type="entry name" value="SERINE_THREONINE-PROTEIN KINASE CSK1"/>
    <property type="match status" value="1"/>
</dbReference>
<evidence type="ECO:0000313" key="9">
    <source>
        <dbReference type="EMBL" id="KAJ9659001.1"/>
    </source>
</evidence>
<keyword evidence="3" id="KW-0547">Nucleotide-binding</keyword>
<keyword evidence="10" id="KW-1185">Reference proteome</keyword>
<dbReference type="Gene3D" id="3.30.200.20">
    <property type="entry name" value="Phosphorylase Kinase, domain 1"/>
    <property type="match status" value="1"/>
</dbReference>
<evidence type="ECO:0000256" key="5">
    <source>
        <dbReference type="ARBA" id="ARBA00047811"/>
    </source>
</evidence>
<dbReference type="InterPro" id="IPR050108">
    <property type="entry name" value="CDK"/>
</dbReference>
<comment type="catalytic activity">
    <reaction evidence="6">
        <text>L-seryl-[protein] + ATP = O-phospho-L-seryl-[protein] + ADP + H(+)</text>
        <dbReference type="Rhea" id="RHEA:17989"/>
        <dbReference type="Rhea" id="RHEA-COMP:9863"/>
        <dbReference type="Rhea" id="RHEA-COMP:11604"/>
        <dbReference type="ChEBI" id="CHEBI:15378"/>
        <dbReference type="ChEBI" id="CHEBI:29999"/>
        <dbReference type="ChEBI" id="CHEBI:30616"/>
        <dbReference type="ChEBI" id="CHEBI:83421"/>
        <dbReference type="ChEBI" id="CHEBI:456216"/>
        <dbReference type="EC" id="2.7.11.22"/>
    </reaction>
</comment>
<name>A0ABQ9NJ99_9PEZI</name>
<organism evidence="9 10">
    <name type="scientific">Coniosporium apollinis</name>
    <dbReference type="NCBI Taxonomy" id="61459"/>
    <lineage>
        <taxon>Eukaryota</taxon>
        <taxon>Fungi</taxon>
        <taxon>Dikarya</taxon>
        <taxon>Ascomycota</taxon>
        <taxon>Pezizomycotina</taxon>
        <taxon>Dothideomycetes</taxon>
        <taxon>Dothideomycetes incertae sedis</taxon>
        <taxon>Coniosporium</taxon>
    </lineage>
</organism>
<dbReference type="SMART" id="SM00220">
    <property type="entry name" value="S_TKc"/>
    <property type="match status" value="1"/>
</dbReference>
<reference evidence="9" key="1">
    <citation type="submission" date="2022-10" db="EMBL/GenBank/DDBJ databases">
        <title>Culturing micro-colonial fungi from biological soil crusts in the Mojave desert and describing Neophaeococcomyces mojavensis, and introducing the new genera and species Taxawa tesnikishii.</title>
        <authorList>
            <person name="Kurbessoian T."/>
            <person name="Stajich J.E."/>
        </authorList>
    </citation>
    <scope>NUCLEOTIDE SEQUENCE</scope>
    <source>
        <strain evidence="9">TK_1</strain>
    </source>
</reference>
<accession>A0ABQ9NJ99</accession>
<dbReference type="PANTHER" id="PTHR24056">
    <property type="entry name" value="CELL DIVISION PROTEIN KINASE"/>
    <property type="match status" value="1"/>
</dbReference>